<proteinExistence type="predicted"/>
<sequence length="221" mass="25068">MPEATHHPIMIRSRSFDIGATVWTSTPTPTERSTCRALECVGGANTWSLSSTPRRSRFVPCKNTKRWTRTHRPGRDFFSVSTLRFVVGKGSKKPPLQPIFNLGLKQTPYSQGDKKCNSQSVAKVRDRPKEERSLNSSSKSNGSQSFAKDSRKKPVKTTVFLQYKRNANKPCMLKVMKIENRFLDGWEYGRTHKFEEPLNSAEDFSPGQLINALIIMNNNLS</sequence>
<organism evidence="2 3">
    <name type="scientific">Aristolochia fimbriata</name>
    <name type="common">White veined hardy Dutchman's pipe vine</name>
    <dbReference type="NCBI Taxonomy" id="158543"/>
    <lineage>
        <taxon>Eukaryota</taxon>
        <taxon>Viridiplantae</taxon>
        <taxon>Streptophyta</taxon>
        <taxon>Embryophyta</taxon>
        <taxon>Tracheophyta</taxon>
        <taxon>Spermatophyta</taxon>
        <taxon>Magnoliopsida</taxon>
        <taxon>Magnoliidae</taxon>
        <taxon>Piperales</taxon>
        <taxon>Aristolochiaceae</taxon>
        <taxon>Aristolochia</taxon>
    </lineage>
</organism>
<feature type="compositionally biased region" description="Basic and acidic residues" evidence="1">
    <location>
        <begin position="123"/>
        <end position="133"/>
    </location>
</feature>
<protein>
    <submittedName>
        <fullName evidence="2">Uncharacterized protein</fullName>
    </submittedName>
</protein>
<accession>A0AAV7F9D7</accession>
<name>A0AAV7F9D7_ARIFI</name>
<evidence type="ECO:0000256" key="1">
    <source>
        <dbReference type="SAM" id="MobiDB-lite"/>
    </source>
</evidence>
<keyword evidence="3" id="KW-1185">Reference proteome</keyword>
<dbReference type="Proteomes" id="UP000825729">
    <property type="component" value="Unassembled WGS sequence"/>
</dbReference>
<feature type="compositionally biased region" description="Low complexity" evidence="1">
    <location>
        <begin position="134"/>
        <end position="145"/>
    </location>
</feature>
<gene>
    <name evidence="2" type="ORF">H6P81_001909</name>
</gene>
<comment type="caution">
    <text evidence="2">The sequence shown here is derived from an EMBL/GenBank/DDBJ whole genome shotgun (WGS) entry which is preliminary data.</text>
</comment>
<dbReference type="EMBL" id="JAINDJ010000002">
    <property type="protein sequence ID" value="KAG9457401.1"/>
    <property type="molecule type" value="Genomic_DNA"/>
</dbReference>
<dbReference type="AlphaFoldDB" id="A0AAV7F9D7"/>
<feature type="region of interest" description="Disordered" evidence="1">
    <location>
        <begin position="108"/>
        <end position="151"/>
    </location>
</feature>
<evidence type="ECO:0000313" key="3">
    <source>
        <dbReference type="Proteomes" id="UP000825729"/>
    </source>
</evidence>
<evidence type="ECO:0000313" key="2">
    <source>
        <dbReference type="EMBL" id="KAG9457401.1"/>
    </source>
</evidence>
<reference evidence="2 3" key="1">
    <citation type="submission" date="2021-07" db="EMBL/GenBank/DDBJ databases">
        <title>The Aristolochia fimbriata genome: insights into angiosperm evolution, floral development and chemical biosynthesis.</title>
        <authorList>
            <person name="Jiao Y."/>
        </authorList>
    </citation>
    <scope>NUCLEOTIDE SEQUENCE [LARGE SCALE GENOMIC DNA]</scope>
    <source>
        <strain evidence="2">IBCAS-2021</strain>
        <tissue evidence="2">Leaf</tissue>
    </source>
</reference>